<evidence type="ECO:0000256" key="5">
    <source>
        <dbReference type="ARBA" id="ARBA00023288"/>
    </source>
</evidence>
<evidence type="ECO:0000256" key="4">
    <source>
        <dbReference type="ARBA" id="ARBA00023237"/>
    </source>
</evidence>
<dbReference type="InterPro" id="IPR007485">
    <property type="entry name" value="LPS_assembly_LptE"/>
</dbReference>
<accession>A0A1I6BA97</accession>
<organism evidence="8 9">
    <name type="scientific">Halopseudomonas formosensis</name>
    <dbReference type="NCBI Taxonomy" id="1002526"/>
    <lineage>
        <taxon>Bacteria</taxon>
        <taxon>Pseudomonadati</taxon>
        <taxon>Pseudomonadota</taxon>
        <taxon>Gammaproteobacteria</taxon>
        <taxon>Pseudomonadales</taxon>
        <taxon>Pseudomonadaceae</taxon>
        <taxon>Halopseudomonas</taxon>
    </lineage>
</organism>
<comment type="function">
    <text evidence="6">Together with LptD, is involved in the assembly of lipopolysaccharide (LPS) at the surface of the outer membrane. Required for the proper assembly of LptD. Binds LPS and may serve as the LPS recognition site at the outer membrane.</text>
</comment>
<dbReference type="GO" id="GO:1990351">
    <property type="term" value="C:transporter complex"/>
    <property type="evidence" value="ECO:0007669"/>
    <property type="project" value="TreeGrafter"/>
</dbReference>
<feature type="signal peptide" evidence="7">
    <location>
        <begin position="1"/>
        <end position="23"/>
    </location>
</feature>
<keyword evidence="4 6" id="KW-0998">Cell outer membrane</keyword>
<dbReference type="EMBL" id="FOYD01000003">
    <property type="protein sequence ID" value="SFQ77834.1"/>
    <property type="molecule type" value="Genomic_DNA"/>
</dbReference>
<dbReference type="HAMAP" id="MF_01186">
    <property type="entry name" value="LPS_assembly_LptE"/>
    <property type="match status" value="1"/>
</dbReference>
<dbReference type="PANTHER" id="PTHR38098">
    <property type="entry name" value="LPS-ASSEMBLY LIPOPROTEIN LPTE"/>
    <property type="match status" value="1"/>
</dbReference>
<evidence type="ECO:0000256" key="7">
    <source>
        <dbReference type="SAM" id="SignalP"/>
    </source>
</evidence>
<dbReference type="Gene3D" id="3.30.160.150">
    <property type="entry name" value="Lipoprotein like domain"/>
    <property type="match status" value="1"/>
</dbReference>
<keyword evidence="1 6" id="KW-0732">Signal</keyword>
<keyword evidence="5 6" id="KW-0449">Lipoprotein</keyword>
<evidence type="ECO:0000313" key="9">
    <source>
        <dbReference type="Proteomes" id="UP000242815"/>
    </source>
</evidence>
<comment type="subunit">
    <text evidence="6">Component of the lipopolysaccharide transport and assembly complex. Interacts with LptD.</text>
</comment>
<evidence type="ECO:0000256" key="3">
    <source>
        <dbReference type="ARBA" id="ARBA00023139"/>
    </source>
</evidence>
<gene>
    <name evidence="6" type="primary">lptE</name>
    <name evidence="8" type="ORF">SAMN05216578_103309</name>
</gene>
<keyword evidence="2 6" id="KW-0472">Membrane</keyword>
<evidence type="ECO:0000256" key="6">
    <source>
        <dbReference type="HAMAP-Rule" id="MF_01186"/>
    </source>
</evidence>
<sequence>MPLQRPRHLLSCAVLGAALLLSACGFQLRGTATEDIPLQELRLSVQDEYGQIHRALRESLINHGVRVTDSARYHLQLQEADSRRSLGNASRGGPIERELRSELTYVISNRDGRLLLGPETLTAQRSYGADRNNVTGNTEEEQLLRNEMHQELIRQLVLRLSRVSPAVLEAREQALDGSGQPAPTR</sequence>
<comment type="similarity">
    <text evidence="6">Belongs to the LptE lipoprotein family.</text>
</comment>
<evidence type="ECO:0000313" key="8">
    <source>
        <dbReference type="EMBL" id="SFQ77834.1"/>
    </source>
</evidence>
<feature type="chain" id="PRO_5017259475" description="LPS-assembly lipoprotein LptE" evidence="7">
    <location>
        <begin position="24"/>
        <end position="185"/>
    </location>
</feature>
<keyword evidence="3 6" id="KW-0564">Palmitate</keyword>
<dbReference type="PROSITE" id="PS51257">
    <property type="entry name" value="PROKAR_LIPOPROTEIN"/>
    <property type="match status" value="1"/>
</dbReference>
<evidence type="ECO:0000256" key="2">
    <source>
        <dbReference type="ARBA" id="ARBA00023136"/>
    </source>
</evidence>
<dbReference type="RefSeq" id="WP_090538293.1">
    <property type="nucleotide sequence ID" value="NZ_FOYD01000003.1"/>
</dbReference>
<reference evidence="8 9" key="1">
    <citation type="submission" date="2016-10" db="EMBL/GenBank/DDBJ databases">
        <authorList>
            <person name="de Groot N.N."/>
        </authorList>
    </citation>
    <scope>NUCLEOTIDE SEQUENCE [LARGE SCALE GENOMIC DNA]</scope>
    <source>
        <strain evidence="8 9">JCM 18415</strain>
    </source>
</reference>
<dbReference type="OrthoDB" id="5612114at2"/>
<dbReference type="PANTHER" id="PTHR38098:SF1">
    <property type="entry name" value="LPS-ASSEMBLY LIPOPROTEIN LPTE"/>
    <property type="match status" value="1"/>
</dbReference>
<dbReference type="GO" id="GO:0043165">
    <property type="term" value="P:Gram-negative-bacterium-type cell outer membrane assembly"/>
    <property type="evidence" value="ECO:0007669"/>
    <property type="project" value="UniProtKB-UniRule"/>
</dbReference>
<protein>
    <recommendedName>
        <fullName evidence="6">LPS-assembly lipoprotein LptE</fullName>
    </recommendedName>
</protein>
<comment type="subcellular location">
    <subcellularLocation>
        <location evidence="6">Cell outer membrane</location>
        <topology evidence="6">Lipid-anchor</topology>
    </subcellularLocation>
</comment>
<dbReference type="GO" id="GO:0009279">
    <property type="term" value="C:cell outer membrane"/>
    <property type="evidence" value="ECO:0007669"/>
    <property type="project" value="UniProtKB-SubCell"/>
</dbReference>
<dbReference type="Pfam" id="PF04390">
    <property type="entry name" value="LptE"/>
    <property type="match status" value="1"/>
</dbReference>
<dbReference type="STRING" id="1002526.SAMN05216578_103309"/>
<name>A0A1I6BA97_9GAMM</name>
<proteinExistence type="inferred from homology"/>
<dbReference type="AlphaFoldDB" id="A0A1I6BA97"/>
<dbReference type="GO" id="GO:0001530">
    <property type="term" value="F:lipopolysaccharide binding"/>
    <property type="evidence" value="ECO:0007669"/>
    <property type="project" value="TreeGrafter"/>
</dbReference>
<dbReference type="Proteomes" id="UP000242815">
    <property type="component" value="Unassembled WGS sequence"/>
</dbReference>
<dbReference type="GO" id="GO:0015920">
    <property type="term" value="P:lipopolysaccharide transport"/>
    <property type="evidence" value="ECO:0007669"/>
    <property type="project" value="TreeGrafter"/>
</dbReference>
<evidence type="ECO:0000256" key="1">
    <source>
        <dbReference type="ARBA" id="ARBA00022729"/>
    </source>
</evidence>